<dbReference type="SUPFAM" id="SSF53067">
    <property type="entry name" value="Actin-like ATPase domain"/>
    <property type="match status" value="2"/>
</dbReference>
<organism evidence="2 3">
    <name type="scientific">Orchesella dallaii</name>
    <dbReference type="NCBI Taxonomy" id="48710"/>
    <lineage>
        <taxon>Eukaryota</taxon>
        <taxon>Metazoa</taxon>
        <taxon>Ecdysozoa</taxon>
        <taxon>Arthropoda</taxon>
        <taxon>Hexapoda</taxon>
        <taxon>Collembola</taxon>
        <taxon>Entomobryomorpha</taxon>
        <taxon>Entomobryoidea</taxon>
        <taxon>Orchesellidae</taxon>
        <taxon>Orchesellinae</taxon>
        <taxon>Orchesella</taxon>
    </lineage>
</organism>
<dbReference type="InterPro" id="IPR004000">
    <property type="entry name" value="Actin"/>
</dbReference>
<dbReference type="PANTHER" id="PTHR11937">
    <property type="entry name" value="ACTIN"/>
    <property type="match status" value="1"/>
</dbReference>
<evidence type="ECO:0000313" key="3">
    <source>
        <dbReference type="Proteomes" id="UP001642540"/>
    </source>
</evidence>
<dbReference type="PRINTS" id="PR00190">
    <property type="entry name" value="ACTIN"/>
</dbReference>
<proteinExistence type="inferred from homology"/>
<reference evidence="2 3" key="1">
    <citation type="submission" date="2024-08" db="EMBL/GenBank/DDBJ databases">
        <authorList>
            <person name="Cucini C."/>
            <person name="Frati F."/>
        </authorList>
    </citation>
    <scope>NUCLEOTIDE SEQUENCE [LARGE SCALE GENOMIC DNA]</scope>
</reference>
<sequence>MSEAPIVVIDNGGNTLKAGIAGDDHPSVVIPSGVGLQDFLNLSDPDTFNRFMEISSSGDLKVRNPIKNGTVTNWEDMETIWRHAIQDNLHINPEESSILMTEPMGNPKPAREKIGEILFESLNFNAISIATAPILPMYAAGRTTGIVLDVGDGITQVVPVWGGYPITQAMERVDFGGRDITQLFSREQQDRNDIKMPHEVFKLLKEKTCHVVLDYNQAKESSSVTKYQLPNGEDIEVGEEVFKCPEFLFNPMKIQESEATKQGLHQLVYKAIMKTNIDVRKDLYANIVLSGGSTLFPGFVERLEAELKALAPSSVKIKIVAHPARKYFSWIGGSVLASLTSFPDTLITKQSWEEGSGRAALHKLYS</sequence>
<dbReference type="InterPro" id="IPR043129">
    <property type="entry name" value="ATPase_NBD"/>
</dbReference>
<dbReference type="Gene3D" id="3.30.420.40">
    <property type="match status" value="2"/>
</dbReference>
<comment type="similarity">
    <text evidence="1">Belongs to the actin family.</text>
</comment>
<comment type="caution">
    <text evidence="2">The sequence shown here is derived from an EMBL/GenBank/DDBJ whole genome shotgun (WGS) entry which is preliminary data.</text>
</comment>
<dbReference type="EMBL" id="CAXLJM020000066">
    <property type="protein sequence ID" value="CAL8121944.1"/>
    <property type="molecule type" value="Genomic_DNA"/>
</dbReference>
<dbReference type="SMART" id="SM00268">
    <property type="entry name" value="ACTIN"/>
    <property type="match status" value="1"/>
</dbReference>
<evidence type="ECO:0000256" key="1">
    <source>
        <dbReference type="RuleBase" id="RU000487"/>
    </source>
</evidence>
<dbReference type="Gene3D" id="3.90.640.10">
    <property type="entry name" value="Actin, Chain A, domain 4"/>
    <property type="match status" value="1"/>
</dbReference>
<dbReference type="Proteomes" id="UP001642540">
    <property type="component" value="Unassembled WGS sequence"/>
</dbReference>
<evidence type="ECO:0000313" key="2">
    <source>
        <dbReference type="EMBL" id="CAL8121944.1"/>
    </source>
</evidence>
<gene>
    <name evidence="2" type="ORF">ODALV1_LOCUS19606</name>
</gene>
<name>A0ABP1RC87_9HEXA</name>
<protein>
    <recommendedName>
        <fullName evidence="4">Actin</fullName>
    </recommendedName>
</protein>
<keyword evidence="3" id="KW-1185">Reference proteome</keyword>
<accession>A0ABP1RC87</accession>
<evidence type="ECO:0008006" key="4">
    <source>
        <dbReference type="Google" id="ProtNLM"/>
    </source>
</evidence>
<dbReference type="Pfam" id="PF00022">
    <property type="entry name" value="Actin"/>
    <property type="match status" value="1"/>
</dbReference>